<dbReference type="AlphaFoldDB" id="A0A6J5WZD3"/>
<dbReference type="EMBL" id="CAEKKB010000004">
    <property type="protein sequence ID" value="CAB4307176.1"/>
    <property type="molecule type" value="Genomic_DNA"/>
</dbReference>
<name>A0A6J5WZD3_PRUAR</name>
<keyword evidence="2" id="KW-1185">Reference proteome</keyword>
<sequence length="59" mass="6932">MQMSNTRQPTMKNGKYDGYSIINITARMLNMRWPIMKKDYSAQLKGADVEHETAHDEER</sequence>
<protein>
    <submittedName>
        <fullName evidence="1">Uncharacterized protein</fullName>
    </submittedName>
</protein>
<gene>
    <name evidence="1" type="ORF">ORAREDHAP_LOCUS25708</name>
</gene>
<evidence type="ECO:0000313" key="2">
    <source>
        <dbReference type="Proteomes" id="UP000507245"/>
    </source>
</evidence>
<accession>A0A6J5WZD3</accession>
<reference evidence="2" key="1">
    <citation type="journal article" date="2020" name="Genome Biol.">
        <title>Gamete binning: chromosome-level and haplotype-resolved genome assembly enabled by high-throughput single-cell sequencing of gamete genomes.</title>
        <authorList>
            <person name="Campoy J.A."/>
            <person name="Sun H."/>
            <person name="Goel M."/>
            <person name="Jiao W.-B."/>
            <person name="Folz-Donahue K."/>
            <person name="Wang N."/>
            <person name="Rubio M."/>
            <person name="Liu C."/>
            <person name="Kukat C."/>
            <person name="Ruiz D."/>
            <person name="Huettel B."/>
            <person name="Schneeberger K."/>
        </authorList>
    </citation>
    <scope>NUCLEOTIDE SEQUENCE [LARGE SCALE GENOMIC DNA]</scope>
    <source>
        <strain evidence="2">cv. Rojo Pasion</strain>
    </source>
</reference>
<evidence type="ECO:0000313" key="1">
    <source>
        <dbReference type="EMBL" id="CAB4307176.1"/>
    </source>
</evidence>
<dbReference type="Proteomes" id="UP000507245">
    <property type="component" value="Unassembled WGS sequence"/>
</dbReference>
<proteinExistence type="predicted"/>
<organism evidence="1 2">
    <name type="scientific">Prunus armeniaca</name>
    <name type="common">Apricot</name>
    <name type="synonym">Armeniaca vulgaris</name>
    <dbReference type="NCBI Taxonomy" id="36596"/>
    <lineage>
        <taxon>Eukaryota</taxon>
        <taxon>Viridiplantae</taxon>
        <taxon>Streptophyta</taxon>
        <taxon>Embryophyta</taxon>
        <taxon>Tracheophyta</taxon>
        <taxon>Spermatophyta</taxon>
        <taxon>Magnoliopsida</taxon>
        <taxon>eudicotyledons</taxon>
        <taxon>Gunneridae</taxon>
        <taxon>Pentapetalae</taxon>
        <taxon>rosids</taxon>
        <taxon>fabids</taxon>
        <taxon>Rosales</taxon>
        <taxon>Rosaceae</taxon>
        <taxon>Amygdaloideae</taxon>
        <taxon>Amygdaleae</taxon>
        <taxon>Prunus</taxon>
    </lineage>
</organism>